<proteinExistence type="predicted"/>
<feature type="transmembrane region" description="Helical" evidence="2">
    <location>
        <begin position="98"/>
        <end position="117"/>
    </location>
</feature>
<feature type="transmembrane region" description="Helical" evidence="2">
    <location>
        <begin position="59"/>
        <end position="77"/>
    </location>
</feature>
<sequence>MAERFGGKYSPGNSRVDGPAGVAPAPGAVPRSKSTGRARALFLPPFLFAALAFKAEPRVLILGLAACGILLLAAWLTQQGCIAQDAYDARKVARRPAIPRKAFGAVLMGVGLCVGAMVNQPMIYAILLGLAGLILHVGAFGLDPMRDKGMEGVDSFQVERVAKAVDEAEALLAGMKDAILRAKDSALEARVAKFAGIARGLFRSVENDPGDLTAARKYLSVYLMGARDATVKFADAYVQARDPKIRADYETLLTELETTFAARTESLLQGSHTDLDVEIQVLRDRLKLET</sequence>
<feature type="region of interest" description="Disordered" evidence="1">
    <location>
        <begin position="1"/>
        <end position="31"/>
    </location>
</feature>
<gene>
    <name evidence="3" type="ORF">GCM10010873_38320</name>
</gene>
<evidence type="ECO:0000256" key="1">
    <source>
        <dbReference type="SAM" id="MobiDB-lite"/>
    </source>
</evidence>
<dbReference type="EMBL" id="BSPP01000021">
    <property type="protein sequence ID" value="GLS88858.1"/>
    <property type="molecule type" value="Genomic_DNA"/>
</dbReference>
<dbReference type="RefSeq" id="WP_284326935.1">
    <property type="nucleotide sequence ID" value="NZ_BSPP01000021.1"/>
</dbReference>
<keyword evidence="4" id="KW-1185">Reference proteome</keyword>
<reference evidence="3 4" key="1">
    <citation type="journal article" date="2014" name="Int. J. Syst. Evol. Microbiol.">
        <title>Complete genome sequence of Corynebacterium casei LMG S-19264T (=DSM 44701T), isolated from a smear-ripened cheese.</title>
        <authorList>
            <consortium name="US DOE Joint Genome Institute (JGI-PGF)"/>
            <person name="Walter F."/>
            <person name="Albersmeier A."/>
            <person name="Kalinowski J."/>
            <person name="Ruckert C."/>
        </authorList>
    </citation>
    <scope>NUCLEOTIDE SEQUENCE [LARGE SCALE GENOMIC DNA]</scope>
    <source>
        <strain evidence="3 4">NBRC 111766</strain>
    </source>
</reference>
<protein>
    <recommendedName>
        <fullName evidence="5">5-bromo-4-chloroindolyl phosphate hydrolysis protein</fullName>
    </recommendedName>
</protein>
<keyword evidence="2" id="KW-1133">Transmembrane helix</keyword>
<organism evidence="3 4">
    <name type="scientific">Cypionkella aquatica</name>
    <dbReference type="NCBI Taxonomy" id="1756042"/>
    <lineage>
        <taxon>Bacteria</taxon>
        <taxon>Pseudomonadati</taxon>
        <taxon>Pseudomonadota</taxon>
        <taxon>Alphaproteobacteria</taxon>
        <taxon>Rhodobacterales</taxon>
        <taxon>Paracoccaceae</taxon>
        <taxon>Cypionkella</taxon>
    </lineage>
</organism>
<evidence type="ECO:0000256" key="2">
    <source>
        <dbReference type="SAM" id="Phobius"/>
    </source>
</evidence>
<feature type="transmembrane region" description="Helical" evidence="2">
    <location>
        <begin position="123"/>
        <end position="142"/>
    </location>
</feature>
<feature type="compositionally biased region" description="Low complexity" evidence="1">
    <location>
        <begin position="18"/>
        <end position="30"/>
    </location>
</feature>
<keyword evidence="2" id="KW-0812">Transmembrane</keyword>
<name>A0AA37TWL6_9RHOB</name>
<evidence type="ECO:0000313" key="3">
    <source>
        <dbReference type="EMBL" id="GLS88858.1"/>
    </source>
</evidence>
<accession>A0AA37TWL6</accession>
<evidence type="ECO:0000313" key="4">
    <source>
        <dbReference type="Proteomes" id="UP001157355"/>
    </source>
</evidence>
<keyword evidence="2" id="KW-0472">Membrane</keyword>
<dbReference type="InterPro" id="IPR018770">
    <property type="entry name" value="ChloroindolylP_hydrolase"/>
</dbReference>
<dbReference type="Pfam" id="PF10112">
    <property type="entry name" value="Halogen_Hydrol"/>
    <property type="match status" value="1"/>
</dbReference>
<dbReference type="AlphaFoldDB" id="A0AA37TWL6"/>
<evidence type="ECO:0008006" key="5">
    <source>
        <dbReference type="Google" id="ProtNLM"/>
    </source>
</evidence>
<dbReference type="Proteomes" id="UP001157355">
    <property type="component" value="Unassembled WGS sequence"/>
</dbReference>
<comment type="caution">
    <text evidence="3">The sequence shown here is derived from an EMBL/GenBank/DDBJ whole genome shotgun (WGS) entry which is preliminary data.</text>
</comment>